<dbReference type="EMBL" id="MU151085">
    <property type="protein sequence ID" value="KAF9451449.1"/>
    <property type="molecule type" value="Genomic_DNA"/>
</dbReference>
<sequence>MARCFSMPQIIHLVCHGIRKEGAVESKEVLARLARVSRIWSDVALDCLWYHIRGIDTLIRCMPQDLWSSSDSEGFVRPPYHMH</sequence>
<name>A0A9P6C7N0_9AGAR</name>
<keyword evidence="2" id="KW-1185">Reference proteome</keyword>
<dbReference type="AlphaFoldDB" id="A0A9P6C7N0"/>
<evidence type="ECO:0000313" key="1">
    <source>
        <dbReference type="EMBL" id="KAF9451449.1"/>
    </source>
</evidence>
<reference evidence="1" key="1">
    <citation type="submission" date="2020-11" db="EMBL/GenBank/DDBJ databases">
        <authorList>
            <consortium name="DOE Joint Genome Institute"/>
            <person name="Ahrendt S."/>
            <person name="Riley R."/>
            <person name="Andreopoulos W."/>
            <person name="Labutti K."/>
            <person name="Pangilinan J."/>
            <person name="Ruiz-Duenas F.J."/>
            <person name="Barrasa J.M."/>
            <person name="Sanchez-Garcia M."/>
            <person name="Camarero S."/>
            <person name="Miyauchi S."/>
            <person name="Serrano A."/>
            <person name="Linde D."/>
            <person name="Babiker R."/>
            <person name="Drula E."/>
            <person name="Ayuso-Fernandez I."/>
            <person name="Pacheco R."/>
            <person name="Padilla G."/>
            <person name="Ferreira P."/>
            <person name="Barriuso J."/>
            <person name="Kellner H."/>
            <person name="Castanera R."/>
            <person name="Alfaro M."/>
            <person name="Ramirez L."/>
            <person name="Pisabarro A.G."/>
            <person name="Kuo A."/>
            <person name="Tritt A."/>
            <person name="Lipzen A."/>
            <person name="He G."/>
            <person name="Yan M."/>
            <person name="Ng V."/>
            <person name="Cullen D."/>
            <person name="Martin F."/>
            <person name="Rosso M.-N."/>
            <person name="Henrissat B."/>
            <person name="Hibbett D."/>
            <person name="Martinez A.T."/>
            <person name="Grigoriev I.V."/>
        </authorList>
    </citation>
    <scope>NUCLEOTIDE SEQUENCE</scope>
    <source>
        <strain evidence="1">MF-IS2</strain>
    </source>
</reference>
<protein>
    <recommendedName>
        <fullName evidence="3">F-box domain-containing protein</fullName>
    </recommendedName>
</protein>
<dbReference type="OrthoDB" id="3543113at2759"/>
<evidence type="ECO:0008006" key="3">
    <source>
        <dbReference type="Google" id="ProtNLM"/>
    </source>
</evidence>
<evidence type="ECO:0000313" key="2">
    <source>
        <dbReference type="Proteomes" id="UP000807342"/>
    </source>
</evidence>
<organism evidence="1 2">
    <name type="scientific">Macrolepiota fuliginosa MF-IS2</name>
    <dbReference type="NCBI Taxonomy" id="1400762"/>
    <lineage>
        <taxon>Eukaryota</taxon>
        <taxon>Fungi</taxon>
        <taxon>Dikarya</taxon>
        <taxon>Basidiomycota</taxon>
        <taxon>Agaricomycotina</taxon>
        <taxon>Agaricomycetes</taxon>
        <taxon>Agaricomycetidae</taxon>
        <taxon>Agaricales</taxon>
        <taxon>Agaricineae</taxon>
        <taxon>Agaricaceae</taxon>
        <taxon>Macrolepiota</taxon>
    </lineage>
</organism>
<comment type="caution">
    <text evidence="1">The sequence shown here is derived from an EMBL/GenBank/DDBJ whole genome shotgun (WGS) entry which is preliminary data.</text>
</comment>
<dbReference type="Proteomes" id="UP000807342">
    <property type="component" value="Unassembled WGS sequence"/>
</dbReference>
<accession>A0A9P6C7N0</accession>
<proteinExistence type="predicted"/>
<gene>
    <name evidence="1" type="ORF">P691DRAFT_663180</name>
</gene>